<evidence type="ECO:0000256" key="8">
    <source>
        <dbReference type="HAMAP-Rule" id="MF_00265"/>
    </source>
</evidence>
<dbReference type="RefSeq" id="WP_187554547.1">
    <property type="nucleotide sequence ID" value="NZ_CP060716.1"/>
</dbReference>
<keyword evidence="4 8" id="KW-0479">Metal-binding</keyword>
<dbReference type="GO" id="GO:0004540">
    <property type="term" value="F:RNA nuclease activity"/>
    <property type="evidence" value="ECO:0007669"/>
    <property type="project" value="InterPro"/>
</dbReference>
<reference evidence="10 11" key="1">
    <citation type="submission" date="2020-08" db="EMBL/GenBank/DDBJ databases">
        <title>Genome sequence of Leucobacter denitrificans KACC 14055T.</title>
        <authorList>
            <person name="Hyun D.-W."/>
            <person name="Bae J.-W."/>
        </authorList>
    </citation>
    <scope>NUCLEOTIDE SEQUENCE [LARGE SCALE GENOMIC DNA]</scope>
    <source>
        <strain evidence="10 11">KACC 14055</strain>
    </source>
</reference>
<dbReference type="InterPro" id="IPR029060">
    <property type="entry name" value="PIN-like_dom_sf"/>
</dbReference>
<keyword evidence="2 8" id="KW-1277">Toxin-antitoxin system</keyword>
<evidence type="ECO:0000256" key="7">
    <source>
        <dbReference type="ARBA" id="ARBA00038093"/>
    </source>
</evidence>
<comment type="cofactor">
    <cofactor evidence="1 8">
        <name>Mg(2+)</name>
        <dbReference type="ChEBI" id="CHEBI:18420"/>
    </cofactor>
</comment>
<dbReference type="Gene3D" id="3.40.50.1010">
    <property type="entry name" value="5'-nuclease"/>
    <property type="match status" value="1"/>
</dbReference>
<evidence type="ECO:0000313" key="10">
    <source>
        <dbReference type="EMBL" id="QNN62076.1"/>
    </source>
</evidence>
<dbReference type="CDD" id="cd18746">
    <property type="entry name" value="PIN_VapC4-5_FitB-like"/>
    <property type="match status" value="1"/>
</dbReference>
<comment type="function">
    <text evidence="8">Toxic component of a toxin-antitoxin (TA) system. An RNase.</text>
</comment>
<evidence type="ECO:0000313" key="11">
    <source>
        <dbReference type="Proteomes" id="UP000515934"/>
    </source>
</evidence>
<dbReference type="GO" id="GO:0000287">
    <property type="term" value="F:magnesium ion binding"/>
    <property type="evidence" value="ECO:0007669"/>
    <property type="project" value="UniProtKB-UniRule"/>
</dbReference>
<evidence type="ECO:0000256" key="4">
    <source>
        <dbReference type="ARBA" id="ARBA00022723"/>
    </source>
</evidence>
<dbReference type="EMBL" id="CP060716">
    <property type="protein sequence ID" value="QNN62076.1"/>
    <property type="molecule type" value="Genomic_DNA"/>
</dbReference>
<feature type="domain" description="PIN" evidence="9">
    <location>
        <begin position="2"/>
        <end position="122"/>
    </location>
</feature>
<evidence type="ECO:0000256" key="5">
    <source>
        <dbReference type="ARBA" id="ARBA00022801"/>
    </source>
</evidence>
<accession>A0A7G9S2K1</accession>
<dbReference type="SUPFAM" id="SSF88723">
    <property type="entry name" value="PIN domain-like"/>
    <property type="match status" value="1"/>
</dbReference>
<dbReference type="PANTHER" id="PTHR33653:SF1">
    <property type="entry name" value="RIBONUCLEASE VAPC2"/>
    <property type="match status" value="1"/>
</dbReference>
<dbReference type="EC" id="3.1.-.-" evidence="8"/>
<dbReference type="AlphaFoldDB" id="A0A7G9S2K1"/>
<dbReference type="KEGG" id="ldn:H9L06_07115"/>
<keyword evidence="8" id="KW-0800">Toxin</keyword>
<evidence type="ECO:0000256" key="6">
    <source>
        <dbReference type="ARBA" id="ARBA00022842"/>
    </source>
</evidence>
<evidence type="ECO:0000256" key="3">
    <source>
        <dbReference type="ARBA" id="ARBA00022722"/>
    </source>
</evidence>
<name>A0A7G9S2K1_9MICO</name>
<evidence type="ECO:0000256" key="1">
    <source>
        <dbReference type="ARBA" id="ARBA00001946"/>
    </source>
</evidence>
<organism evidence="10 11">
    <name type="scientific">Leucobacter denitrificans</name>
    <dbReference type="NCBI Taxonomy" id="683042"/>
    <lineage>
        <taxon>Bacteria</taxon>
        <taxon>Bacillati</taxon>
        <taxon>Actinomycetota</taxon>
        <taxon>Actinomycetes</taxon>
        <taxon>Micrococcales</taxon>
        <taxon>Microbacteriaceae</taxon>
        <taxon>Leucobacter</taxon>
    </lineage>
</organism>
<dbReference type="Pfam" id="PF01850">
    <property type="entry name" value="PIN"/>
    <property type="match status" value="1"/>
</dbReference>
<sequence>MYLIDTNVLSELTKPRPNLGVKNWVVDQPDMYVSVLTLGEIGRGAQALRKRDDRRAERIAAWLEGVRRDFMTRVLPIDERVIDSWVTLPTMRTLPTIDGLIAATAAAHDLTVVTRNTAEFSDLGVRLLNPFAD</sequence>
<dbReference type="InterPro" id="IPR022907">
    <property type="entry name" value="VapC_family"/>
</dbReference>
<keyword evidence="11" id="KW-1185">Reference proteome</keyword>
<feature type="binding site" evidence="8">
    <location>
        <position position="5"/>
    </location>
    <ligand>
        <name>Mg(2+)</name>
        <dbReference type="ChEBI" id="CHEBI:18420"/>
    </ligand>
</feature>
<dbReference type="HAMAP" id="MF_00265">
    <property type="entry name" value="VapC_Nob1"/>
    <property type="match status" value="1"/>
</dbReference>
<feature type="binding site" evidence="8">
    <location>
        <position position="98"/>
    </location>
    <ligand>
        <name>Mg(2+)</name>
        <dbReference type="ChEBI" id="CHEBI:18420"/>
    </ligand>
</feature>
<keyword evidence="3 8" id="KW-0540">Nuclease</keyword>
<dbReference type="InterPro" id="IPR050556">
    <property type="entry name" value="Type_II_TA_system_RNase"/>
</dbReference>
<evidence type="ECO:0000256" key="2">
    <source>
        <dbReference type="ARBA" id="ARBA00022649"/>
    </source>
</evidence>
<proteinExistence type="inferred from homology"/>
<keyword evidence="5 8" id="KW-0378">Hydrolase</keyword>
<dbReference type="Proteomes" id="UP000515934">
    <property type="component" value="Chromosome"/>
</dbReference>
<protein>
    <recommendedName>
        <fullName evidence="8">Ribonuclease VapC</fullName>
        <shortName evidence="8">RNase VapC</shortName>
        <ecNumber evidence="8">3.1.-.-</ecNumber>
    </recommendedName>
    <alternativeName>
        <fullName evidence="8">Toxin VapC</fullName>
    </alternativeName>
</protein>
<keyword evidence="6 8" id="KW-0460">Magnesium</keyword>
<evidence type="ECO:0000259" key="9">
    <source>
        <dbReference type="Pfam" id="PF01850"/>
    </source>
</evidence>
<dbReference type="GO" id="GO:0016787">
    <property type="term" value="F:hydrolase activity"/>
    <property type="evidence" value="ECO:0007669"/>
    <property type="project" value="UniProtKB-KW"/>
</dbReference>
<dbReference type="PANTHER" id="PTHR33653">
    <property type="entry name" value="RIBONUCLEASE VAPC2"/>
    <property type="match status" value="1"/>
</dbReference>
<gene>
    <name evidence="8" type="primary">vapC</name>
    <name evidence="10" type="ORF">H9L06_07115</name>
</gene>
<dbReference type="GO" id="GO:0090729">
    <property type="term" value="F:toxin activity"/>
    <property type="evidence" value="ECO:0007669"/>
    <property type="project" value="UniProtKB-KW"/>
</dbReference>
<dbReference type="InterPro" id="IPR002716">
    <property type="entry name" value="PIN_dom"/>
</dbReference>
<comment type="similarity">
    <text evidence="7 8">Belongs to the PINc/VapC protein family.</text>
</comment>